<proteinExistence type="predicted"/>
<reference evidence="1" key="1">
    <citation type="submission" date="2018-01" db="EMBL/GenBank/DDBJ databases">
        <authorList>
            <person name="Mao J.F."/>
        </authorList>
    </citation>
    <scope>NUCLEOTIDE SEQUENCE</scope>
    <source>
        <strain evidence="1">Huo1</strain>
        <tissue evidence="1">Leaf</tissue>
    </source>
</reference>
<organism evidence="1">
    <name type="scientific">Salvia splendens</name>
    <name type="common">Scarlet sage</name>
    <dbReference type="NCBI Taxonomy" id="180675"/>
    <lineage>
        <taxon>Eukaryota</taxon>
        <taxon>Viridiplantae</taxon>
        <taxon>Streptophyta</taxon>
        <taxon>Embryophyta</taxon>
        <taxon>Tracheophyta</taxon>
        <taxon>Spermatophyta</taxon>
        <taxon>Magnoliopsida</taxon>
        <taxon>eudicotyledons</taxon>
        <taxon>Gunneridae</taxon>
        <taxon>Pentapetalae</taxon>
        <taxon>asterids</taxon>
        <taxon>lamiids</taxon>
        <taxon>Lamiales</taxon>
        <taxon>Lamiaceae</taxon>
        <taxon>Nepetoideae</taxon>
        <taxon>Mentheae</taxon>
        <taxon>Salviinae</taxon>
        <taxon>Salvia</taxon>
        <taxon>Salvia subgen. Calosphace</taxon>
        <taxon>core Calosphace</taxon>
    </lineage>
</organism>
<accession>A0A8X8W3R9</accession>
<comment type="caution">
    <text evidence="1">The sequence shown here is derived from an EMBL/GenBank/DDBJ whole genome shotgun (WGS) entry which is preliminary data.</text>
</comment>
<gene>
    <name evidence="1" type="ORF">SASPL_152708</name>
</gene>
<keyword evidence="2" id="KW-1185">Reference proteome</keyword>
<name>A0A8X8W3R9_SALSN</name>
<dbReference type="EMBL" id="PNBA02000021">
    <property type="protein sequence ID" value="KAG6387516.1"/>
    <property type="molecule type" value="Genomic_DNA"/>
</dbReference>
<sequence length="213" mass="24322">MEPCSQWEVPRSAIPVPVQNLIRRNSNFVFLQCPCIYGENGDGVQGYGREETDERASSSYPDLLIESINVLKTAQEALENVDCSKIFCNADLSYKTGLEIWNNCYHSNKKLKLLSLAFPPHYLIAVKLLLKFKEISQPTSVKFIILDANPEFTDAGAEFRETSFVQLPISEGIPDSPWTLLSKLMEIENRDEQRELENLFVQRIEAEVEYILI</sequence>
<evidence type="ECO:0000313" key="1">
    <source>
        <dbReference type="EMBL" id="KAG6387516.1"/>
    </source>
</evidence>
<evidence type="ECO:0000313" key="2">
    <source>
        <dbReference type="Proteomes" id="UP000298416"/>
    </source>
</evidence>
<protein>
    <submittedName>
        <fullName evidence="1">Uncharacterized protein</fullName>
    </submittedName>
</protein>
<reference evidence="1" key="2">
    <citation type="submission" date="2020-08" db="EMBL/GenBank/DDBJ databases">
        <title>Plant Genome Project.</title>
        <authorList>
            <person name="Zhang R.-G."/>
        </authorList>
    </citation>
    <scope>NUCLEOTIDE SEQUENCE</scope>
    <source>
        <strain evidence="1">Huo1</strain>
        <tissue evidence="1">Leaf</tissue>
    </source>
</reference>
<dbReference type="AlphaFoldDB" id="A0A8X8W3R9"/>
<dbReference type="Proteomes" id="UP000298416">
    <property type="component" value="Unassembled WGS sequence"/>
</dbReference>